<proteinExistence type="predicted"/>
<reference evidence="1" key="1">
    <citation type="submission" date="2022-05" db="EMBL/GenBank/DDBJ databases">
        <title>Description of a novel species of Leclercia; Leclercia tamurae and the Proposal for a Novel Genus Silvania gen. nov. Containing Two Novel Species Silvania hatchlandensis sp. nov. and Silvania confinis sp. nov. Isolated from the Rhizosphere of Oak.</title>
        <authorList>
            <person name="Maddock D.W."/>
            <person name="Brady C.L."/>
            <person name="Denman S."/>
            <person name="Arnold D."/>
        </authorList>
    </citation>
    <scope>NUCLEOTIDE SEQUENCE</scope>
    <source>
        <strain evidence="1">H6S3</strain>
    </source>
</reference>
<sequence>MQGTMKGFNTATIKNGEELFALTLKIKQHDDQCQLYYLQPVVLFDLLQILLSRLAKITQLATIEGESYQNKLVASSEALVSNIPQIDMTELQQPDSARRIASLTLKPGDSHFSMIAVLQNESIAVLTLDDTQVGALLVAIQQALLNAGDEKLLNYINSHLDHLILYATDLTGIPRIDYQQFEYPEWKHALFSHHLAVLYCFETEQGERILSGAVIKTSVEHRSEREVSIVRLLAEKCPKLKVFSDKYLMTKVLTRVIPAPQGKIASLDECLLPLRTFCQEMQASQDSSTPSVRH</sequence>
<dbReference type="InterPro" id="IPR031810">
    <property type="entry name" value="YjeJ-like"/>
</dbReference>
<organism evidence="1 2">
    <name type="scientific">Leclercia tamurae</name>
    <dbReference type="NCBI Taxonomy" id="2926467"/>
    <lineage>
        <taxon>Bacteria</taxon>
        <taxon>Pseudomonadati</taxon>
        <taxon>Pseudomonadota</taxon>
        <taxon>Gammaproteobacteria</taxon>
        <taxon>Enterobacterales</taxon>
        <taxon>Enterobacteriaceae</taxon>
        <taxon>Leclercia</taxon>
    </lineage>
</organism>
<dbReference type="Proteomes" id="UP001062027">
    <property type="component" value="Unassembled WGS sequence"/>
</dbReference>
<gene>
    <name evidence="1" type="ORF">M8318_12510</name>
</gene>
<name>A0ABT2RC85_9ENTR</name>
<keyword evidence="2" id="KW-1185">Reference proteome</keyword>
<accession>A0ABT2RC85</accession>
<protein>
    <submittedName>
        <fullName evidence="1">YjeJ family protein</fullName>
    </submittedName>
</protein>
<dbReference type="RefSeq" id="WP_262662935.1">
    <property type="nucleotide sequence ID" value="NZ_JAMHKS010000073.1"/>
</dbReference>
<evidence type="ECO:0000313" key="1">
    <source>
        <dbReference type="EMBL" id="MCU6678489.1"/>
    </source>
</evidence>
<dbReference type="EMBL" id="JAMHKS010000073">
    <property type="protein sequence ID" value="MCU6678489.1"/>
    <property type="molecule type" value="Genomic_DNA"/>
</dbReference>
<evidence type="ECO:0000313" key="2">
    <source>
        <dbReference type="Proteomes" id="UP001062027"/>
    </source>
</evidence>
<dbReference type="Pfam" id="PF15922">
    <property type="entry name" value="YjeJ"/>
    <property type="match status" value="1"/>
</dbReference>
<comment type="caution">
    <text evidence="1">The sequence shown here is derived from an EMBL/GenBank/DDBJ whole genome shotgun (WGS) entry which is preliminary data.</text>
</comment>